<keyword evidence="6 7" id="KW-0472">Membrane</keyword>
<dbReference type="KEGG" id="slr:L21SP2_3132"/>
<proteinExistence type="inferred from homology"/>
<feature type="transmembrane region" description="Helical" evidence="7">
    <location>
        <begin position="388"/>
        <end position="410"/>
    </location>
</feature>
<evidence type="ECO:0000313" key="10">
    <source>
        <dbReference type="EMBL" id="AHC16474.1"/>
    </source>
</evidence>
<dbReference type="PANTHER" id="PTHR30489:SF0">
    <property type="entry name" value="LIPOPROTEIN-RELEASING SYSTEM TRANSMEMBRANE PROTEIN LOLE"/>
    <property type="match status" value="1"/>
</dbReference>
<dbReference type="InterPro" id="IPR051447">
    <property type="entry name" value="Lipoprotein-release_system"/>
</dbReference>
<name>V5WLI4_9SPIO</name>
<accession>V5WLI4</accession>
<organism evidence="10 11">
    <name type="scientific">Salinispira pacifica</name>
    <dbReference type="NCBI Taxonomy" id="1307761"/>
    <lineage>
        <taxon>Bacteria</taxon>
        <taxon>Pseudomonadati</taxon>
        <taxon>Spirochaetota</taxon>
        <taxon>Spirochaetia</taxon>
        <taxon>Spirochaetales</taxon>
        <taxon>Spirochaetaceae</taxon>
        <taxon>Salinispira</taxon>
    </lineage>
</organism>
<dbReference type="GO" id="GO:0044874">
    <property type="term" value="P:lipoprotein localization to outer membrane"/>
    <property type="evidence" value="ECO:0007669"/>
    <property type="project" value="TreeGrafter"/>
</dbReference>
<keyword evidence="3" id="KW-1003">Cell membrane</keyword>
<dbReference type="STRING" id="1307761.L21SP2_3132"/>
<evidence type="ECO:0000313" key="11">
    <source>
        <dbReference type="Proteomes" id="UP000018680"/>
    </source>
</evidence>
<dbReference type="EMBL" id="CP006939">
    <property type="protein sequence ID" value="AHC16474.1"/>
    <property type="molecule type" value="Genomic_DNA"/>
</dbReference>
<evidence type="ECO:0000256" key="1">
    <source>
        <dbReference type="ARBA" id="ARBA00004651"/>
    </source>
</evidence>
<dbReference type="GO" id="GO:0098797">
    <property type="term" value="C:plasma membrane protein complex"/>
    <property type="evidence" value="ECO:0007669"/>
    <property type="project" value="TreeGrafter"/>
</dbReference>
<dbReference type="RefSeq" id="WP_024269370.1">
    <property type="nucleotide sequence ID" value="NC_023035.1"/>
</dbReference>
<evidence type="ECO:0000259" key="8">
    <source>
        <dbReference type="Pfam" id="PF02687"/>
    </source>
</evidence>
<evidence type="ECO:0000256" key="6">
    <source>
        <dbReference type="ARBA" id="ARBA00023136"/>
    </source>
</evidence>
<dbReference type="Proteomes" id="UP000018680">
    <property type="component" value="Chromosome"/>
</dbReference>
<keyword evidence="5 7" id="KW-1133">Transmembrane helix</keyword>
<dbReference type="Pfam" id="PF12704">
    <property type="entry name" value="MacB_PCD"/>
    <property type="match status" value="1"/>
</dbReference>
<dbReference type="Pfam" id="PF02687">
    <property type="entry name" value="FtsX"/>
    <property type="match status" value="1"/>
</dbReference>
<feature type="domain" description="ABC3 transporter permease C-terminal" evidence="8">
    <location>
        <begin position="294"/>
        <end position="410"/>
    </location>
</feature>
<keyword evidence="11" id="KW-1185">Reference proteome</keyword>
<dbReference type="AlphaFoldDB" id="V5WLI4"/>
<keyword evidence="4 7" id="KW-0812">Transmembrane</keyword>
<feature type="transmembrane region" description="Helical" evidence="7">
    <location>
        <begin position="21"/>
        <end position="43"/>
    </location>
</feature>
<evidence type="ECO:0000256" key="2">
    <source>
        <dbReference type="ARBA" id="ARBA00005236"/>
    </source>
</evidence>
<protein>
    <submittedName>
        <fullName evidence="10">ABC transporter associated permease</fullName>
    </submittedName>
</protein>
<dbReference type="InterPro" id="IPR003838">
    <property type="entry name" value="ABC3_permease_C"/>
</dbReference>
<comment type="similarity">
    <text evidence="2">Belongs to the ABC-4 integral membrane protein family. LolC/E subfamily.</text>
</comment>
<dbReference type="HOGENOM" id="CLU_000604_8_6_12"/>
<dbReference type="eggNOG" id="COG0577">
    <property type="taxonomic scope" value="Bacteria"/>
</dbReference>
<feature type="transmembrane region" description="Helical" evidence="7">
    <location>
        <begin position="286"/>
        <end position="315"/>
    </location>
</feature>
<evidence type="ECO:0000256" key="7">
    <source>
        <dbReference type="SAM" id="Phobius"/>
    </source>
</evidence>
<evidence type="ECO:0000256" key="3">
    <source>
        <dbReference type="ARBA" id="ARBA00022475"/>
    </source>
</evidence>
<evidence type="ECO:0000256" key="5">
    <source>
        <dbReference type="ARBA" id="ARBA00022989"/>
    </source>
</evidence>
<dbReference type="PANTHER" id="PTHR30489">
    <property type="entry name" value="LIPOPROTEIN-RELEASING SYSTEM TRANSMEMBRANE PROTEIN LOLE"/>
    <property type="match status" value="1"/>
</dbReference>
<sequence>MIRVLKLSFRNFTRNLSRYRILIMSMVLATAAMVVVLGLLMGISSSVEKKAARYFAGHIAFQEFSRAGVRSVITDSGSIEDLVDDLNGVQAVSRRSVYYQSNASIFYNGYYARQRRLVGVEWNREAEVLAELNITSGTVPSDYDPDGVLISTATAERLNARVGDRVIISLKTSRGQSNTASLIVRGIFNESSFFGYTSYMQRQTLNSIMNVPAERVNEMGVYFTTPRLQRTGIEELRHSLEQSGISHRILQSREARDTARSSIEEPTIMLLTLDAQLAEIKDLVDAITIVAVGVIFLFLLIVVIGVSNTYSMIVYERIKEIGTLRAIGLTRNKTVALFLGEAGFLGVTSLLLGMFMGVLVLSAIHAWLDFSFAGFATLFLENGRVAWKLPAVWLVSIALITLAASLVGALRPSIDASRLAPVDAMRQE</sequence>
<dbReference type="InterPro" id="IPR025857">
    <property type="entry name" value="MacB_PCD"/>
</dbReference>
<feature type="transmembrane region" description="Helical" evidence="7">
    <location>
        <begin position="335"/>
        <end position="368"/>
    </location>
</feature>
<reference evidence="10 11" key="1">
    <citation type="journal article" date="2015" name="Stand. Genomic Sci.">
        <title>Complete genome sequence and description of Salinispira pacifica gen. nov., sp. nov., a novel spirochaete isolated form a hypersaline microbial mat.</title>
        <authorList>
            <person name="Ben Hania W."/>
            <person name="Joseph M."/>
            <person name="Schumann P."/>
            <person name="Bunk B."/>
            <person name="Fiebig A."/>
            <person name="Sproer C."/>
            <person name="Klenk H.P."/>
            <person name="Fardeau M.L."/>
            <person name="Spring S."/>
        </authorList>
    </citation>
    <scope>NUCLEOTIDE SEQUENCE [LARGE SCALE GENOMIC DNA]</scope>
    <source>
        <strain evidence="10 11">L21-RPul-D2</strain>
    </source>
</reference>
<gene>
    <name evidence="10" type="ORF">L21SP2_3132</name>
</gene>
<feature type="domain" description="MacB-like periplasmic core" evidence="9">
    <location>
        <begin position="23"/>
        <end position="207"/>
    </location>
</feature>
<evidence type="ECO:0000256" key="4">
    <source>
        <dbReference type="ARBA" id="ARBA00022692"/>
    </source>
</evidence>
<evidence type="ECO:0000259" key="9">
    <source>
        <dbReference type="Pfam" id="PF12704"/>
    </source>
</evidence>
<comment type="subcellular location">
    <subcellularLocation>
        <location evidence="1">Cell membrane</location>
        <topology evidence="1">Multi-pass membrane protein</topology>
    </subcellularLocation>
</comment>
<dbReference type="OrthoDB" id="356133at2"/>